<evidence type="ECO:0000256" key="5">
    <source>
        <dbReference type="ARBA" id="ARBA00022737"/>
    </source>
</evidence>
<evidence type="ECO:0000256" key="8">
    <source>
        <dbReference type="ARBA" id="ARBA00023136"/>
    </source>
</evidence>
<name>A0ABP0EZU7_CLALP</name>
<dbReference type="Pfam" id="PF00153">
    <property type="entry name" value="Mito_carr"/>
    <property type="match status" value="3"/>
</dbReference>
<evidence type="ECO:0000256" key="2">
    <source>
        <dbReference type="ARBA" id="ARBA00006375"/>
    </source>
</evidence>
<comment type="similarity">
    <text evidence="2 10">Belongs to the mitochondrial carrier (TC 2.A.29) family.</text>
</comment>
<dbReference type="PRINTS" id="PR00926">
    <property type="entry name" value="MITOCARRIER"/>
</dbReference>
<evidence type="ECO:0000256" key="6">
    <source>
        <dbReference type="ARBA" id="ARBA00022792"/>
    </source>
</evidence>
<proteinExistence type="inferred from homology"/>
<feature type="repeat" description="Solcar" evidence="9">
    <location>
        <begin position="213"/>
        <end position="303"/>
    </location>
</feature>
<dbReference type="SUPFAM" id="SSF103506">
    <property type="entry name" value="Mitochondrial carrier"/>
    <property type="match status" value="1"/>
</dbReference>
<keyword evidence="4 9" id="KW-0812">Transmembrane</keyword>
<accession>A0ABP0EZU7</accession>
<feature type="repeat" description="Solcar" evidence="9">
    <location>
        <begin position="103"/>
        <end position="191"/>
    </location>
</feature>
<dbReference type="InterPro" id="IPR018108">
    <property type="entry name" value="MCP_transmembrane"/>
</dbReference>
<evidence type="ECO:0000313" key="12">
    <source>
        <dbReference type="Proteomes" id="UP001642483"/>
    </source>
</evidence>
<evidence type="ECO:0000256" key="9">
    <source>
        <dbReference type="PROSITE-ProRule" id="PRU00282"/>
    </source>
</evidence>
<dbReference type="Gene3D" id="1.50.40.10">
    <property type="entry name" value="Mitochondrial carrier domain"/>
    <property type="match status" value="1"/>
</dbReference>
<dbReference type="InterPro" id="IPR002167">
    <property type="entry name" value="GDC-like"/>
</dbReference>
<feature type="repeat" description="Solcar" evidence="9">
    <location>
        <begin position="10"/>
        <end position="96"/>
    </location>
</feature>
<dbReference type="InterPro" id="IPR002067">
    <property type="entry name" value="MCP"/>
</dbReference>
<keyword evidence="6" id="KW-0999">Mitochondrion inner membrane</keyword>
<evidence type="ECO:0000256" key="10">
    <source>
        <dbReference type="RuleBase" id="RU000488"/>
    </source>
</evidence>
<evidence type="ECO:0000256" key="7">
    <source>
        <dbReference type="ARBA" id="ARBA00023128"/>
    </source>
</evidence>
<dbReference type="EMBL" id="CAWYQH010000001">
    <property type="protein sequence ID" value="CAK8671923.1"/>
    <property type="molecule type" value="Genomic_DNA"/>
</dbReference>
<keyword evidence="3 10" id="KW-0813">Transport</keyword>
<dbReference type="Proteomes" id="UP001642483">
    <property type="component" value="Unassembled WGS sequence"/>
</dbReference>
<sequence length="307" mass="34840">MFNVKVMELNTIIKQLLAGGIAGCCAKTVIGPLDRTKILLQAHHPYYREFGIFRCMWEIGRREGPMSLWKGNTMMMIRIFPYAAIQFFSFERYKNFYETLWSGWHFNKLLAGSSAGVTSVVCTYPLDMVRTRIAFQITGEHRYKNIPHAFRTIYFKEGGIRAFYRGMSATIVGMVPYAGVSFYTFTTLKDLCIKLWPGTLARQDMHSPDTLVLRTWVSLGCGGLAGAISQTVSFPCDVARRRMQLAAVLPDSHKYQGIWSTLVAVYTQHGMVKGLYRGLSINYLRVVPQQAVAFTVYEFVKELVGLN</sequence>
<keyword evidence="12" id="KW-1185">Reference proteome</keyword>
<evidence type="ECO:0000256" key="3">
    <source>
        <dbReference type="ARBA" id="ARBA00022448"/>
    </source>
</evidence>
<evidence type="ECO:0000256" key="4">
    <source>
        <dbReference type="ARBA" id="ARBA00022692"/>
    </source>
</evidence>
<comment type="subcellular location">
    <subcellularLocation>
        <location evidence="1">Mitochondrion inner membrane</location>
        <topology evidence="1">Multi-pass membrane protein</topology>
    </subcellularLocation>
</comment>
<gene>
    <name evidence="11" type="ORF">CVLEPA_LOCUS950</name>
</gene>
<organism evidence="11 12">
    <name type="scientific">Clavelina lepadiformis</name>
    <name type="common">Light-bulb sea squirt</name>
    <name type="synonym">Ascidia lepadiformis</name>
    <dbReference type="NCBI Taxonomy" id="159417"/>
    <lineage>
        <taxon>Eukaryota</taxon>
        <taxon>Metazoa</taxon>
        <taxon>Chordata</taxon>
        <taxon>Tunicata</taxon>
        <taxon>Ascidiacea</taxon>
        <taxon>Aplousobranchia</taxon>
        <taxon>Clavelinidae</taxon>
        <taxon>Clavelina</taxon>
    </lineage>
</organism>
<keyword evidence="8 9" id="KW-0472">Membrane</keyword>
<evidence type="ECO:0000256" key="1">
    <source>
        <dbReference type="ARBA" id="ARBA00004448"/>
    </source>
</evidence>
<dbReference type="InterPro" id="IPR023395">
    <property type="entry name" value="MCP_dom_sf"/>
</dbReference>
<dbReference type="PRINTS" id="PR00928">
    <property type="entry name" value="GRAVESDC"/>
</dbReference>
<protein>
    <submittedName>
        <fullName evidence="11">Uncharacterized protein</fullName>
    </submittedName>
</protein>
<reference evidence="11 12" key="1">
    <citation type="submission" date="2024-02" db="EMBL/GenBank/DDBJ databases">
        <authorList>
            <person name="Daric V."/>
            <person name="Darras S."/>
        </authorList>
    </citation>
    <scope>NUCLEOTIDE SEQUENCE [LARGE SCALE GENOMIC DNA]</scope>
</reference>
<dbReference type="PROSITE" id="PS50920">
    <property type="entry name" value="SOLCAR"/>
    <property type="match status" value="3"/>
</dbReference>
<evidence type="ECO:0000313" key="11">
    <source>
        <dbReference type="EMBL" id="CAK8671923.1"/>
    </source>
</evidence>
<keyword evidence="7" id="KW-0496">Mitochondrion</keyword>
<comment type="caution">
    <text evidence="11">The sequence shown here is derived from an EMBL/GenBank/DDBJ whole genome shotgun (WGS) entry which is preliminary data.</text>
</comment>
<dbReference type="PANTHER" id="PTHR24089">
    <property type="entry name" value="SOLUTE CARRIER FAMILY 25"/>
    <property type="match status" value="1"/>
</dbReference>
<keyword evidence="5" id="KW-0677">Repeat</keyword>